<name>A0A7M2X5J6_9BACT</name>
<dbReference type="InterPro" id="IPR013762">
    <property type="entry name" value="Integrase-like_cat_sf"/>
</dbReference>
<feature type="compositionally biased region" description="Polar residues" evidence="6">
    <location>
        <begin position="385"/>
        <end position="401"/>
    </location>
</feature>
<proteinExistence type="inferred from homology"/>
<gene>
    <name evidence="9" type="ORF">IPV69_04185</name>
</gene>
<dbReference type="KEGG" id="hbs:IPV69_04185"/>
<dbReference type="PANTHER" id="PTHR30349:SF64">
    <property type="entry name" value="PROPHAGE INTEGRASE INTD-RELATED"/>
    <property type="match status" value="1"/>
</dbReference>
<accession>A0A7M2X5J6</accession>
<dbReference type="CDD" id="cd00397">
    <property type="entry name" value="DNA_BRE_C"/>
    <property type="match status" value="1"/>
</dbReference>
<dbReference type="Proteomes" id="UP000593765">
    <property type="component" value="Chromosome"/>
</dbReference>
<organism evidence="9 10">
    <name type="scientific">Humisphaera borealis</name>
    <dbReference type="NCBI Taxonomy" id="2807512"/>
    <lineage>
        <taxon>Bacteria</taxon>
        <taxon>Pseudomonadati</taxon>
        <taxon>Planctomycetota</taxon>
        <taxon>Phycisphaerae</taxon>
        <taxon>Tepidisphaerales</taxon>
        <taxon>Tepidisphaeraceae</taxon>
        <taxon>Humisphaera</taxon>
    </lineage>
</organism>
<evidence type="ECO:0000259" key="7">
    <source>
        <dbReference type="PROSITE" id="PS51898"/>
    </source>
</evidence>
<dbReference type="Gene3D" id="1.10.150.130">
    <property type="match status" value="1"/>
</dbReference>
<dbReference type="EMBL" id="CP063458">
    <property type="protein sequence ID" value="QOV92331.1"/>
    <property type="molecule type" value="Genomic_DNA"/>
</dbReference>
<evidence type="ECO:0000256" key="3">
    <source>
        <dbReference type="ARBA" id="ARBA00023125"/>
    </source>
</evidence>
<feature type="domain" description="Tyr recombinase" evidence="7">
    <location>
        <begin position="195"/>
        <end position="371"/>
    </location>
</feature>
<evidence type="ECO:0000313" key="10">
    <source>
        <dbReference type="Proteomes" id="UP000593765"/>
    </source>
</evidence>
<evidence type="ECO:0000256" key="1">
    <source>
        <dbReference type="ARBA" id="ARBA00008857"/>
    </source>
</evidence>
<feature type="region of interest" description="Disordered" evidence="6">
    <location>
        <begin position="371"/>
        <end position="407"/>
    </location>
</feature>
<dbReference type="RefSeq" id="WP_206295635.1">
    <property type="nucleotide sequence ID" value="NZ_CP063458.1"/>
</dbReference>
<dbReference type="InterPro" id="IPR044068">
    <property type="entry name" value="CB"/>
</dbReference>
<dbReference type="PANTHER" id="PTHR30349">
    <property type="entry name" value="PHAGE INTEGRASE-RELATED"/>
    <property type="match status" value="1"/>
</dbReference>
<dbReference type="GO" id="GO:0003677">
    <property type="term" value="F:DNA binding"/>
    <property type="evidence" value="ECO:0007669"/>
    <property type="project" value="UniProtKB-UniRule"/>
</dbReference>
<keyword evidence="10" id="KW-1185">Reference proteome</keyword>
<dbReference type="Gene3D" id="1.10.443.10">
    <property type="entry name" value="Intergrase catalytic core"/>
    <property type="match status" value="1"/>
</dbReference>
<dbReference type="SUPFAM" id="SSF56349">
    <property type="entry name" value="DNA breaking-rejoining enzymes"/>
    <property type="match status" value="1"/>
</dbReference>
<dbReference type="PROSITE" id="PS51898">
    <property type="entry name" value="TYR_RECOMBINASE"/>
    <property type="match status" value="1"/>
</dbReference>
<dbReference type="InterPro" id="IPR050090">
    <property type="entry name" value="Tyrosine_recombinase_XerCD"/>
</dbReference>
<keyword evidence="4" id="KW-0233">DNA recombination</keyword>
<dbReference type="Pfam" id="PF00589">
    <property type="entry name" value="Phage_integrase"/>
    <property type="match status" value="1"/>
</dbReference>
<evidence type="ECO:0000313" key="9">
    <source>
        <dbReference type="EMBL" id="QOV92331.1"/>
    </source>
</evidence>
<keyword evidence="3 5" id="KW-0238">DNA-binding</keyword>
<keyword evidence="2" id="KW-0229">DNA integration</keyword>
<protein>
    <submittedName>
        <fullName evidence="9">Site-specific integrase</fullName>
    </submittedName>
</protein>
<evidence type="ECO:0000256" key="6">
    <source>
        <dbReference type="SAM" id="MobiDB-lite"/>
    </source>
</evidence>
<evidence type="ECO:0000256" key="2">
    <source>
        <dbReference type="ARBA" id="ARBA00022908"/>
    </source>
</evidence>
<comment type="similarity">
    <text evidence="1">Belongs to the 'phage' integrase family.</text>
</comment>
<evidence type="ECO:0000256" key="5">
    <source>
        <dbReference type="PROSITE-ProRule" id="PRU01248"/>
    </source>
</evidence>
<reference evidence="9 10" key="1">
    <citation type="submission" date="2020-10" db="EMBL/GenBank/DDBJ databases">
        <title>Wide distribution of Phycisphaera-like planctomycetes from WD2101 soil group in peatlands and genome analysis of the first cultivated representative.</title>
        <authorList>
            <person name="Dedysh S.N."/>
            <person name="Beletsky A.V."/>
            <person name="Ivanova A."/>
            <person name="Kulichevskaya I.S."/>
            <person name="Suzina N.E."/>
            <person name="Philippov D.A."/>
            <person name="Rakitin A.L."/>
            <person name="Mardanov A.V."/>
            <person name="Ravin N.V."/>
        </authorList>
    </citation>
    <scope>NUCLEOTIDE SEQUENCE [LARGE SCALE GENOMIC DNA]</scope>
    <source>
        <strain evidence="9 10">M1803</strain>
    </source>
</reference>
<evidence type="ECO:0000259" key="8">
    <source>
        <dbReference type="PROSITE" id="PS51900"/>
    </source>
</evidence>
<dbReference type="PROSITE" id="PS51900">
    <property type="entry name" value="CB"/>
    <property type="match status" value="1"/>
</dbReference>
<dbReference type="InterPro" id="IPR002104">
    <property type="entry name" value="Integrase_catalytic"/>
</dbReference>
<feature type="domain" description="Core-binding (CB)" evidence="8">
    <location>
        <begin position="93"/>
        <end position="173"/>
    </location>
</feature>
<dbReference type="GO" id="GO:0015074">
    <property type="term" value="P:DNA integration"/>
    <property type="evidence" value="ECO:0007669"/>
    <property type="project" value="UniProtKB-KW"/>
</dbReference>
<dbReference type="AlphaFoldDB" id="A0A7M2X5J6"/>
<dbReference type="InterPro" id="IPR010998">
    <property type="entry name" value="Integrase_recombinase_N"/>
</dbReference>
<dbReference type="GO" id="GO:0006310">
    <property type="term" value="P:DNA recombination"/>
    <property type="evidence" value="ECO:0007669"/>
    <property type="project" value="UniProtKB-KW"/>
</dbReference>
<dbReference type="InterPro" id="IPR011010">
    <property type="entry name" value="DNA_brk_join_enz"/>
</dbReference>
<sequence>MASLIEDGDNLWHIQFFRPGVSGRQTIRPGKMPRRDAERFMDKIESLLSALKQNRPVDDATATWVAKLEGPLRTKLEAKGLIAPAASEAKRTGALGEMFDKWLGSLDIKLSTQTAYRQVRRDLVAYFGADRDIATIGPLEADEWRQAQKAKGLAEATLSRRVKTCRHFFRKAVKWKLIPENPFEDVKAGSQKNDARKRFISQEVAQKVLIACPDAEWRLIFALSRYGGLRCPSEHLGLRWGDIDWDRERILVHAPKTEHYSNKGTRVIPMFPELKRYLLEVFQNASEGSEFVITRYRNPNSNLRTQLMRIIDVADVEPWPRLFHNLRATRQTELCEIFPGHVVCQWLGNSEDVAKDHYLQVTDQHYERAAQMTEPGAQKPAQPGRESTGNTSQNAWPQNAKTAGVPAVATECESSHSVRMASEGLEPSRLWGGGF</sequence>
<evidence type="ECO:0000256" key="4">
    <source>
        <dbReference type="ARBA" id="ARBA00023172"/>
    </source>
</evidence>